<proteinExistence type="inferred from homology"/>
<evidence type="ECO:0000256" key="3">
    <source>
        <dbReference type="ARBA" id="ARBA00022827"/>
    </source>
</evidence>
<gene>
    <name evidence="9" type="ORF">SO802_034579</name>
</gene>
<dbReference type="InterPro" id="IPR001878">
    <property type="entry name" value="Znf_CCHC"/>
</dbReference>
<dbReference type="InterPro" id="IPR000172">
    <property type="entry name" value="GMC_OxRdtase_N"/>
</dbReference>
<keyword evidence="3" id="KW-0274">FAD</keyword>
<feature type="compositionally biased region" description="Polar residues" evidence="6">
    <location>
        <begin position="860"/>
        <end position="869"/>
    </location>
</feature>
<dbReference type="Pfam" id="PF00732">
    <property type="entry name" value="GMC_oxred_N"/>
    <property type="match status" value="1"/>
</dbReference>
<keyword evidence="7" id="KW-0472">Membrane</keyword>
<comment type="caution">
    <text evidence="9">The sequence shown here is derived from an EMBL/GenBank/DDBJ whole genome shotgun (WGS) entry which is preliminary data.</text>
</comment>
<evidence type="ECO:0000313" key="10">
    <source>
        <dbReference type="Proteomes" id="UP001459277"/>
    </source>
</evidence>
<dbReference type="Proteomes" id="UP001459277">
    <property type="component" value="Unassembled WGS sequence"/>
</dbReference>
<keyword evidence="2" id="KW-0285">Flavoprotein</keyword>
<evidence type="ECO:0000256" key="5">
    <source>
        <dbReference type="PROSITE-ProRule" id="PRU00047"/>
    </source>
</evidence>
<keyword evidence="10" id="KW-1185">Reference proteome</keyword>
<evidence type="ECO:0000256" key="2">
    <source>
        <dbReference type="ARBA" id="ARBA00022630"/>
    </source>
</evidence>
<dbReference type="AlphaFoldDB" id="A0AAW2BJN4"/>
<comment type="similarity">
    <text evidence="1">Belongs to the GMC oxidoreductase family.</text>
</comment>
<feature type="compositionally biased region" description="Basic residues" evidence="6">
    <location>
        <begin position="886"/>
        <end position="897"/>
    </location>
</feature>
<dbReference type="PANTHER" id="PTHR46056">
    <property type="entry name" value="LONG-CHAIN-ALCOHOL OXIDASE"/>
    <property type="match status" value="1"/>
</dbReference>
<dbReference type="EMBL" id="JAZDWU010000012">
    <property type="protein sequence ID" value="KAK9985054.1"/>
    <property type="molecule type" value="Genomic_DNA"/>
</dbReference>
<dbReference type="GO" id="GO:0008270">
    <property type="term" value="F:zinc ion binding"/>
    <property type="evidence" value="ECO:0007669"/>
    <property type="project" value="UniProtKB-KW"/>
</dbReference>
<evidence type="ECO:0000256" key="6">
    <source>
        <dbReference type="SAM" id="MobiDB-lite"/>
    </source>
</evidence>
<feature type="region of interest" description="Disordered" evidence="6">
    <location>
        <begin position="1038"/>
        <end position="1060"/>
    </location>
</feature>
<dbReference type="GO" id="GO:0016614">
    <property type="term" value="F:oxidoreductase activity, acting on CH-OH group of donors"/>
    <property type="evidence" value="ECO:0007669"/>
    <property type="project" value="InterPro"/>
</dbReference>
<dbReference type="GO" id="GO:0050660">
    <property type="term" value="F:flavin adenine dinucleotide binding"/>
    <property type="evidence" value="ECO:0007669"/>
    <property type="project" value="InterPro"/>
</dbReference>
<evidence type="ECO:0000259" key="8">
    <source>
        <dbReference type="PROSITE" id="PS50158"/>
    </source>
</evidence>
<evidence type="ECO:0000256" key="1">
    <source>
        <dbReference type="ARBA" id="ARBA00010790"/>
    </source>
</evidence>
<organism evidence="9 10">
    <name type="scientific">Lithocarpus litseifolius</name>
    <dbReference type="NCBI Taxonomy" id="425828"/>
    <lineage>
        <taxon>Eukaryota</taxon>
        <taxon>Viridiplantae</taxon>
        <taxon>Streptophyta</taxon>
        <taxon>Embryophyta</taxon>
        <taxon>Tracheophyta</taxon>
        <taxon>Spermatophyta</taxon>
        <taxon>Magnoliopsida</taxon>
        <taxon>eudicotyledons</taxon>
        <taxon>Gunneridae</taxon>
        <taxon>Pentapetalae</taxon>
        <taxon>rosids</taxon>
        <taxon>fabids</taxon>
        <taxon>Fagales</taxon>
        <taxon>Fagaceae</taxon>
        <taxon>Lithocarpus</taxon>
    </lineage>
</organism>
<feature type="domain" description="CCHC-type" evidence="8">
    <location>
        <begin position="762"/>
        <end position="776"/>
    </location>
</feature>
<feature type="region of interest" description="Disordered" evidence="6">
    <location>
        <begin position="514"/>
        <end position="533"/>
    </location>
</feature>
<evidence type="ECO:0000313" key="9">
    <source>
        <dbReference type="EMBL" id="KAK9985054.1"/>
    </source>
</evidence>
<feature type="compositionally biased region" description="Low complexity" evidence="6">
    <location>
        <begin position="517"/>
        <end position="530"/>
    </location>
</feature>
<keyword evidence="4" id="KW-0560">Oxidoreductase</keyword>
<evidence type="ECO:0000256" key="7">
    <source>
        <dbReference type="SAM" id="Phobius"/>
    </source>
</evidence>
<keyword evidence="7" id="KW-0812">Transmembrane</keyword>
<accession>A0AAW2BJN4</accession>
<dbReference type="GO" id="GO:0003676">
    <property type="term" value="F:nucleic acid binding"/>
    <property type="evidence" value="ECO:0007669"/>
    <property type="project" value="InterPro"/>
</dbReference>
<name>A0AAW2BJN4_9ROSI</name>
<keyword evidence="5" id="KW-0863">Zinc-finger</keyword>
<dbReference type="PANTHER" id="PTHR46056:SF4">
    <property type="entry name" value="LONG-CHAIN-ALCOHOL OXIDASE FAO4A"/>
    <property type="match status" value="1"/>
</dbReference>
<sequence>MESIGACRDVCFSPSKINGREIGERVNSLSSWEMDSLIALCDTFLPSIDASNLTTNDSVVKFYTTSASMAGTPERVGALISDRLKHPKKWLMRVALWALSTWIGTLILCGRASLSSQFPYLKRFSQVSPQKREEIVLSLSLSYFYLLRMLSKAMKILTLYAFFTQVDGKDENLLWKAIDYSGPDPEFKTQIEQSKAIKKKGSEESDEEEDGGKELFYGPLYKGLINLKKPRDMAANTLRQLGFPVSVLSQKTNPPSLSCPSLIIQCDAVVIGSGSGGGVVAGVLAKAGYKVLVLEKGNYCARKNLSLLEGPTIDRMYLSSGMLATDDMGVLVLAGSTVGGGSTINWSASIKTPQHVINEWCDRYELELFGSELYKEALGVVCEKMGVQSEFQDEGFNNAVLRQGCQELGYPVKNIPRNSPPDHYCGWCCFGCKDGRKKGTSETWLVDLVNSRNGAILPGCEAIKVLTKTKKGRDRKTATGVAFEFEYNGAKDIAVIESKELARSNKKVKNVNHAGFSESSDSRPSSPSQPQGLWSRAMSFKDKVVGEIHGAYTQAFNFGDLMEDDEESDDEVESLREGLVAVKLPKELKQKIRYPRVRALIVKVYEGSVGFNFLQARLLALWKPAGKLDCVDLGYGFFLTRLSLKEDYEAVLQKGPWFIGEHFLSIRPWVPDFKPELANVSSIAVWIRLNGLPIEYYNAEALFLIGKAIGNVLRVDTHTASKTRGRFARLCIQIDVTKPLVTAIKIGKLEQSVCYEGIQKLCFDCGRMGHIRENCPYTICQDVPPQETVGVESKKNSVRSCNFREATADKAGEGPSEIMSDHVQGNAEEHVPDSTYGPWIVVKRKVNGTKNQRPIVGPQSRRNTGSTQWAREGPTSGDPIGPLRETKRKMSPPKVRNKAQGACSATDLEGLKALKGLRFTSLSPNIIENGKKDSKTEKAILVTKSNPLASVKGKKALVRARATTNSSVGSSEPQAVNQPLLFTAAPICATSNVRSDQGAKFKVQPTANAESKVGGGASEVCAGRNLHYSEMGLGLAQSTEEESMADDSSVERNRYAEGRLQPDGARVEGSVQSVVGMSTGGAGIECRRKL</sequence>
<evidence type="ECO:0000256" key="4">
    <source>
        <dbReference type="ARBA" id="ARBA00023002"/>
    </source>
</evidence>
<keyword evidence="7" id="KW-1133">Transmembrane helix</keyword>
<reference evidence="9 10" key="1">
    <citation type="submission" date="2024-01" db="EMBL/GenBank/DDBJ databases">
        <title>A telomere-to-telomere, gap-free genome of sweet tea (Lithocarpus litseifolius).</title>
        <authorList>
            <person name="Zhou J."/>
        </authorList>
    </citation>
    <scope>NUCLEOTIDE SEQUENCE [LARGE SCALE GENOMIC DNA]</scope>
    <source>
        <strain evidence="9">Zhou-2022a</strain>
        <tissue evidence="9">Leaf</tissue>
    </source>
</reference>
<dbReference type="InterPro" id="IPR025558">
    <property type="entry name" value="DUF4283"/>
</dbReference>
<keyword evidence="5" id="KW-0479">Metal-binding</keyword>
<feature type="transmembrane region" description="Helical" evidence="7">
    <location>
        <begin position="94"/>
        <end position="114"/>
    </location>
</feature>
<dbReference type="PROSITE" id="PS50158">
    <property type="entry name" value="ZF_CCHC"/>
    <property type="match status" value="1"/>
</dbReference>
<feature type="region of interest" description="Disordered" evidence="6">
    <location>
        <begin position="850"/>
        <end position="902"/>
    </location>
</feature>
<keyword evidence="5" id="KW-0862">Zinc</keyword>
<protein>
    <recommendedName>
        <fullName evidence="8">CCHC-type domain-containing protein</fullName>
    </recommendedName>
</protein>
<dbReference type="SUPFAM" id="SSF51905">
    <property type="entry name" value="FAD/NAD(P)-binding domain"/>
    <property type="match status" value="1"/>
</dbReference>
<dbReference type="InterPro" id="IPR036188">
    <property type="entry name" value="FAD/NAD-bd_sf"/>
</dbReference>
<dbReference type="Gene3D" id="3.50.50.60">
    <property type="entry name" value="FAD/NAD(P)-binding domain"/>
    <property type="match status" value="1"/>
</dbReference>
<dbReference type="Pfam" id="PF14111">
    <property type="entry name" value="DUF4283"/>
    <property type="match status" value="1"/>
</dbReference>